<dbReference type="EMBL" id="AHZU02001377">
    <property type="protein sequence ID" value="KFG32941.1"/>
    <property type="molecule type" value="Genomic_DNA"/>
</dbReference>
<reference evidence="2 3" key="1">
    <citation type="submission" date="2014-02" db="EMBL/GenBank/DDBJ databases">
        <authorList>
            <person name="Sibley D."/>
            <person name="Venepally P."/>
            <person name="Karamycheva S."/>
            <person name="Hadjithomas M."/>
            <person name="Khan A."/>
            <person name="Brunk B."/>
            <person name="Roos D."/>
            <person name="Caler E."/>
            <person name="Lorenzi H."/>
        </authorList>
    </citation>
    <scope>NUCLEOTIDE SEQUENCE [LARGE SCALE GENOMIC DNA]</scope>
    <source>
        <strain evidence="2 3">GAB2-2007-GAL-DOM2</strain>
    </source>
</reference>
<feature type="compositionally biased region" description="Low complexity" evidence="1">
    <location>
        <begin position="74"/>
        <end position="83"/>
    </location>
</feature>
<evidence type="ECO:0000313" key="2">
    <source>
        <dbReference type="EMBL" id="KFG32941.1"/>
    </source>
</evidence>
<feature type="region of interest" description="Disordered" evidence="1">
    <location>
        <begin position="74"/>
        <end position="277"/>
    </location>
</feature>
<accession>A0A086JLC3</accession>
<sequence length="449" mass="48323">MRSRMGVAISQKLWRRDVFLGYSRPLWMRSSAHVGRGEEVPAGTVANCTLTHLPADSMSGGVSLCVRFMTSAAATTSTTTKAPTEAEDFTTMPSESTEGSSTGPTASSGSTSLSGGGSDSSSEPGEDSGSGGFGCNGNSSTDPSRPLQPSPELQPQKQAQLAPQQQPLEAPQKPAPSKSPASSPPEENLPPKLPDDGLKGDEGEDPGEAGEEGVQGELTHGGASQDETDALEKQEELHPVPADNARNEPSSSIVGSPKPTQHLTSTPKLLNREIAPPPPLRKNISLLNRWMRQQCKPNLSKILAKTMLVKMPRFLRRLSDVETSTVKHLTIVVHSAAWVFSHTTLSLSVAVLSVAVTLAQHLILGRNVGSLGTFSWDAQLLVQTLSHPVGRIQRQFVYSSRIRCDPLRPVSKILRRNTRSTCVTWSRRTHYMYQPSTFLRDSANKLPAD</sequence>
<evidence type="ECO:0000313" key="3">
    <source>
        <dbReference type="Proteomes" id="UP000028837"/>
    </source>
</evidence>
<name>A0A086JLC3_TOXGO</name>
<dbReference type="Proteomes" id="UP000028837">
    <property type="component" value="Unassembled WGS sequence"/>
</dbReference>
<proteinExistence type="predicted"/>
<gene>
    <name evidence="2" type="ORF">TGDOM2_243110</name>
</gene>
<protein>
    <submittedName>
        <fullName evidence="2">Putative toxoplasma gondii family A protein</fullName>
    </submittedName>
</protein>
<comment type="caution">
    <text evidence="2">The sequence shown here is derived from an EMBL/GenBank/DDBJ whole genome shotgun (WGS) entry which is preliminary data.</text>
</comment>
<feature type="compositionally biased region" description="Acidic residues" evidence="1">
    <location>
        <begin position="202"/>
        <end position="211"/>
    </location>
</feature>
<evidence type="ECO:0000256" key="1">
    <source>
        <dbReference type="SAM" id="MobiDB-lite"/>
    </source>
</evidence>
<organism evidence="2 3">
    <name type="scientific">Toxoplasma gondii GAB2-2007-GAL-DOM2</name>
    <dbReference type="NCBI Taxonomy" id="1130820"/>
    <lineage>
        <taxon>Eukaryota</taxon>
        <taxon>Sar</taxon>
        <taxon>Alveolata</taxon>
        <taxon>Apicomplexa</taxon>
        <taxon>Conoidasida</taxon>
        <taxon>Coccidia</taxon>
        <taxon>Eucoccidiorida</taxon>
        <taxon>Eimeriorina</taxon>
        <taxon>Sarcocystidae</taxon>
        <taxon>Toxoplasma</taxon>
    </lineage>
</organism>
<feature type="compositionally biased region" description="Low complexity" evidence="1">
    <location>
        <begin position="151"/>
        <end position="186"/>
    </location>
</feature>
<dbReference type="AlphaFoldDB" id="A0A086JLC3"/>
<feature type="compositionally biased region" description="Low complexity" evidence="1">
    <location>
        <begin position="94"/>
        <end position="123"/>
    </location>
</feature>
<dbReference type="VEuPathDB" id="ToxoDB:TGDOM2_243110"/>
<feature type="compositionally biased region" description="Polar residues" evidence="1">
    <location>
        <begin position="247"/>
        <end position="268"/>
    </location>
</feature>